<evidence type="ECO:0000313" key="14">
    <source>
        <dbReference type="RefSeq" id="XP_013381870.1"/>
    </source>
</evidence>
<dbReference type="PANTHER" id="PTHR23506:SF28">
    <property type="entry name" value="MFS-TYPE TRANSPORTER SLC18B1-LIKE PROTEIN"/>
    <property type="match status" value="1"/>
</dbReference>
<dbReference type="RefSeq" id="XP_013381866.1">
    <property type="nucleotide sequence ID" value="XM_013526412.1"/>
</dbReference>
<evidence type="ECO:0000313" key="13">
    <source>
        <dbReference type="RefSeq" id="XP_013381868.1"/>
    </source>
</evidence>
<dbReference type="Proteomes" id="UP000085678">
    <property type="component" value="Unplaced"/>
</dbReference>
<reference evidence="10 11" key="1">
    <citation type="submission" date="2025-04" db="UniProtKB">
        <authorList>
            <consortium name="RefSeq"/>
        </authorList>
    </citation>
    <scope>IDENTIFICATION</scope>
    <source>
        <tissue evidence="10 11">Gonads</tissue>
    </source>
</reference>
<dbReference type="Gene3D" id="1.20.1250.20">
    <property type="entry name" value="MFS general substrate transporter like domains"/>
    <property type="match status" value="2"/>
</dbReference>
<dbReference type="InterPro" id="IPR024989">
    <property type="entry name" value="MFS_assoc_dom"/>
</dbReference>
<dbReference type="RefSeq" id="XP_013381865.1">
    <property type="nucleotide sequence ID" value="XM_013526411.1"/>
</dbReference>
<evidence type="ECO:0000313" key="16">
    <source>
        <dbReference type="RefSeq" id="XP_013381872.1"/>
    </source>
</evidence>
<dbReference type="RefSeq" id="XP_013381867.1">
    <property type="nucleotide sequence ID" value="XM_013526413.1"/>
</dbReference>
<feature type="transmembrane region" description="Helical" evidence="7">
    <location>
        <begin position="555"/>
        <end position="577"/>
    </location>
</feature>
<feature type="transmembrane region" description="Helical" evidence="7">
    <location>
        <begin position="526"/>
        <end position="543"/>
    </location>
</feature>
<comment type="subcellular location">
    <subcellularLocation>
        <location evidence="1">Membrane</location>
        <topology evidence="1">Multi-pass membrane protein</topology>
    </subcellularLocation>
</comment>
<dbReference type="InterPro" id="IPR050930">
    <property type="entry name" value="MFS_Vesicular_Transporter"/>
</dbReference>
<dbReference type="KEGG" id="lak:106152712"/>
<feature type="region of interest" description="Disordered" evidence="6">
    <location>
        <begin position="82"/>
        <end position="129"/>
    </location>
</feature>
<evidence type="ECO:0000313" key="15">
    <source>
        <dbReference type="RefSeq" id="XP_013381871.1"/>
    </source>
</evidence>
<feature type="transmembrane region" description="Helical" evidence="7">
    <location>
        <begin position="413"/>
        <end position="438"/>
    </location>
</feature>
<name>A0A1S3H7B4_LINAN</name>
<evidence type="ECO:0000256" key="4">
    <source>
        <dbReference type="ARBA" id="ARBA00022989"/>
    </source>
</evidence>
<evidence type="ECO:0000256" key="6">
    <source>
        <dbReference type="SAM" id="MobiDB-lite"/>
    </source>
</evidence>
<sequence length="740" mass="80044">MDDFDFSSAFGNDAGCDERQRGYGRHHSLSTTEEGFLTPHGSDEDLREVGSSKDSAAQLGKYSGKVETKKDLLSPFRTLNVPSLSNDNDRSQGITRPINRSPGVNILFGNSKGDYDRKQPKKEAASLSDDAQFCTPQDDYMKDPRVHQMGHSASNDIYAFSTPNSSLPSSRTDTPLSIQFGTPQSFHSLNPNNPSRDSPVYFTKSSDTIPTSTITKVNVNGHNDDVYVRVPIPSPLPSLAAPVQNNVGGSSSAGGEEEGGGEVEVNTEEAFSFMRMTRVQKIIFVIMSLSNFASYLCLSVPGPFFPEEAKKKGLNNTQSGWVFAVFSLTQFLVSPVCGKLLPVVGSRFMFLSGTFLGGGCVIIFGMLDKINFNDGGMMFLAFCLVTRIFMSIGCTAATTAAFAICINSFPNAVATVLGVLETFTGLGMMLGPAIGGVLYEAGGYMLPFLVLGIVMVITVPITFVLLPKHEDKDQSSNGSMWQLLKSPSGLVICLTIMMSAIVWAALDPTLQPHLEDFDLSADIIGLVFLLSSAFYAITSPIWGKIADKMYDSKPLVIVGLLITGLCCLLLGPSPILGFPKDYHELWLDLVSVSVMGLSVSMSVVPTFDLMMWVAEDAGLDESIGTYGLVAGLWTAAYALGEFIGPVAGGYFLDTVQFTGEMNFIALGCAVVSVLTFLLWLYEKLCKKGEEEEEEEEENSGKNEEDTSPLLTSYDILTASTNTRPMLNVSHLPSTGYFHEP</sequence>
<evidence type="ECO:0000256" key="7">
    <source>
        <dbReference type="SAM" id="Phobius"/>
    </source>
</evidence>
<keyword evidence="3 7" id="KW-0812">Transmembrane</keyword>
<feature type="transmembrane region" description="Helical" evidence="7">
    <location>
        <begin position="282"/>
        <end position="301"/>
    </location>
</feature>
<dbReference type="Pfam" id="PF12832">
    <property type="entry name" value="MFS_1_like"/>
    <property type="match status" value="1"/>
</dbReference>
<evidence type="ECO:0000256" key="3">
    <source>
        <dbReference type="ARBA" id="ARBA00022692"/>
    </source>
</evidence>
<proteinExistence type="predicted"/>
<dbReference type="GO" id="GO:0022857">
    <property type="term" value="F:transmembrane transporter activity"/>
    <property type="evidence" value="ECO:0007669"/>
    <property type="project" value="InterPro"/>
</dbReference>
<evidence type="ECO:0000313" key="9">
    <source>
        <dbReference type="Proteomes" id="UP000085678"/>
    </source>
</evidence>
<evidence type="ECO:0000256" key="2">
    <source>
        <dbReference type="ARBA" id="ARBA00022448"/>
    </source>
</evidence>
<feature type="transmembrane region" description="Helical" evidence="7">
    <location>
        <begin position="348"/>
        <end position="367"/>
    </location>
</feature>
<dbReference type="RefSeq" id="XP_013381868.1">
    <property type="nucleotide sequence ID" value="XM_013526414.1"/>
</dbReference>
<dbReference type="InterPro" id="IPR020846">
    <property type="entry name" value="MFS_dom"/>
</dbReference>
<dbReference type="InterPro" id="IPR036259">
    <property type="entry name" value="MFS_trans_sf"/>
</dbReference>
<dbReference type="GO" id="GO:0016020">
    <property type="term" value="C:membrane"/>
    <property type="evidence" value="ECO:0007669"/>
    <property type="project" value="UniProtKB-SubCell"/>
</dbReference>
<feature type="transmembrane region" description="Helical" evidence="7">
    <location>
        <begin position="663"/>
        <end position="681"/>
    </location>
</feature>
<evidence type="ECO:0000259" key="8">
    <source>
        <dbReference type="PROSITE" id="PS50850"/>
    </source>
</evidence>
<organism evidence="9 16">
    <name type="scientific">Lingula anatina</name>
    <name type="common">Brachiopod</name>
    <name type="synonym">Lingula unguis</name>
    <dbReference type="NCBI Taxonomy" id="7574"/>
    <lineage>
        <taxon>Eukaryota</taxon>
        <taxon>Metazoa</taxon>
        <taxon>Spiralia</taxon>
        <taxon>Lophotrochozoa</taxon>
        <taxon>Brachiopoda</taxon>
        <taxon>Linguliformea</taxon>
        <taxon>Lingulata</taxon>
        <taxon>Lingulida</taxon>
        <taxon>Linguloidea</taxon>
        <taxon>Lingulidae</taxon>
        <taxon>Lingula</taxon>
    </lineage>
</organism>
<evidence type="ECO:0000313" key="11">
    <source>
        <dbReference type="RefSeq" id="XP_013381866.1"/>
    </source>
</evidence>
<dbReference type="SUPFAM" id="SSF103473">
    <property type="entry name" value="MFS general substrate transporter"/>
    <property type="match status" value="1"/>
</dbReference>
<keyword evidence="2" id="KW-0813">Transport</keyword>
<dbReference type="RefSeq" id="XP_013381871.1">
    <property type="nucleotide sequence ID" value="XM_013526417.2"/>
</dbReference>
<keyword evidence="9" id="KW-1185">Reference proteome</keyword>
<evidence type="ECO:0000256" key="1">
    <source>
        <dbReference type="ARBA" id="ARBA00004141"/>
    </source>
</evidence>
<dbReference type="InterPro" id="IPR011701">
    <property type="entry name" value="MFS"/>
</dbReference>
<dbReference type="PANTHER" id="PTHR23506">
    <property type="entry name" value="GH10249P"/>
    <property type="match status" value="1"/>
</dbReference>
<feature type="transmembrane region" description="Helical" evidence="7">
    <location>
        <begin position="444"/>
        <end position="466"/>
    </location>
</feature>
<dbReference type="STRING" id="7574.A0A1S3H7B4"/>
<feature type="transmembrane region" description="Helical" evidence="7">
    <location>
        <begin position="589"/>
        <end position="614"/>
    </location>
</feature>
<feature type="domain" description="Major facilitator superfamily (MFS) profile" evidence="8">
    <location>
        <begin position="283"/>
        <end position="684"/>
    </location>
</feature>
<feature type="transmembrane region" description="Helical" evidence="7">
    <location>
        <begin position="379"/>
        <end position="406"/>
    </location>
</feature>
<protein>
    <submittedName>
        <fullName evidence="10 11">MFS-type transporter SLC18B1-like isoform X1</fullName>
    </submittedName>
</protein>
<gene>
    <name evidence="10 11 12 13 14 15 16" type="primary">LOC106152712</name>
</gene>
<dbReference type="RefSeq" id="XP_013381872.1">
    <property type="nucleotide sequence ID" value="XM_013526418.1"/>
</dbReference>
<feature type="transmembrane region" description="Helical" evidence="7">
    <location>
        <begin position="626"/>
        <end position="651"/>
    </location>
</feature>
<evidence type="ECO:0000313" key="10">
    <source>
        <dbReference type="RefSeq" id="XP_013381865.1"/>
    </source>
</evidence>
<keyword evidence="4 7" id="KW-1133">Transmembrane helix</keyword>
<dbReference type="OrthoDB" id="446368at2759"/>
<keyword evidence="5 7" id="KW-0472">Membrane</keyword>
<feature type="compositionally biased region" description="Polar residues" evidence="6">
    <location>
        <begin position="82"/>
        <end position="94"/>
    </location>
</feature>
<dbReference type="PROSITE" id="PS50850">
    <property type="entry name" value="MFS"/>
    <property type="match status" value="1"/>
</dbReference>
<feature type="compositionally biased region" description="Basic and acidic residues" evidence="6">
    <location>
        <begin position="113"/>
        <end position="124"/>
    </location>
</feature>
<accession>A0A1S3H7B4</accession>
<feature type="region of interest" description="Disordered" evidence="6">
    <location>
        <begin position="1"/>
        <end position="64"/>
    </location>
</feature>
<feature type="transmembrane region" description="Helical" evidence="7">
    <location>
        <begin position="487"/>
        <end position="506"/>
    </location>
</feature>
<feature type="transmembrane region" description="Helical" evidence="7">
    <location>
        <begin position="321"/>
        <end position="341"/>
    </location>
</feature>
<dbReference type="RefSeq" id="XP_013381870.1">
    <property type="nucleotide sequence ID" value="XM_013526416.1"/>
</dbReference>
<feature type="compositionally biased region" description="Basic and acidic residues" evidence="6">
    <location>
        <begin position="41"/>
        <end position="51"/>
    </location>
</feature>
<dbReference type="AlphaFoldDB" id="A0A1S3H7B4"/>
<evidence type="ECO:0000313" key="12">
    <source>
        <dbReference type="RefSeq" id="XP_013381867.1"/>
    </source>
</evidence>
<evidence type="ECO:0000256" key="5">
    <source>
        <dbReference type="ARBA" id="ARBA00023136"/>
    </source>
</evidence>
<dbReference type="GeneID" id="106152712"/>
<dbReference type="Pfam" id="PF07690">
    <property type="entry name" value="MFS_1"/>
    <property type="match status" value="1"/>
</dbReference>